<evidence type="ECO:0000313" key="2">
    <source>
        <dbReference type="EMBL" id="CCO13793.1"/>
    </source>
</evidence>
<accession>L0R526</accession>
<reference evidence="2" key="1">
    <citation type="submission" date="2012-10" db="EMBL/GenBank/DDBJ databases">
        <title>Direct identification of alternative open reading frame translation products in human.</title>
        <authorList>
            <person name="Vanderperre B."/>
            <person name="Lucier J.-F."/>
            <person name="Motard J."/>
            <person name="Tremblay G."/>
            <person name="Vanderperre S."/>
            <person name="Wisztorski M."/>
            <person name="Salzet M."/>
            <person name="Boisvert F.-M."/>
            <person name="Roucou X."/>
        </authorList>
    </citation>
    <scope>NUCLEOTIDE SEQUENCE</scope>
</reference>
<evidence type="ECO:0000256" key="1">
    <source>
        <dbReference type="SAM" id="MobiDB-lite"/>
    </source>
</evidence>
<dbReference type="ChiTaRS" id="POMZP3">
    <property type="organism name" value="human"/>
</dbReference>
<feature type="region of interest" description="Disordered" evidence="1">
    <location>
        <begin position="1"/>
        <end position="45"/>
    </location>
</feature>
<feature type="compositionally biased region" description="Basic residues" evidence="1">
    <location>
        <begin position="25"/>
        <end position="42"/>
    </location>
</feature>
<dbReference type="AlphaFoldDB" id="L0R526"/>
<organism evidence="2">
    <name type="scientific">Homo sapiens</name>
    <name type="common">Human</name>
    <dbReference type="NCBI Taxonomy" id="9606"/>
    <lineage>
        <taxon>Eukaryota</taxon>
        <taxon>Metazoa</taxon>
        <taxon>Chordata</taxon>
        <taxon>Craniata</taxon>
        <taxon>Vertebrata</taxon>
        <taxon>Euteleostomi</taxon>
        <taxon>Mammalia</taxon>
        <taxon>Eutheria</taxon>
        <taxon>Euarchontoglires</taxon>
        <taxon>Primates</taxon>
        <taxon>Haplorrhini</taxon>
        <taxon>Catarrhini</taxon>
        <taxon>Hominidae</taxon>
        <taxon>Homo</taxon>
    </lineage>
</organism>
<dbReference type="OrthoDB" id="8880842at2759"/>
<dbReference type="EMBL" id="HF548082">
    <property type="protein sequence ID" value="CCO13793.1"/>
    <property type="molecule type" value="Genomic_DNA"/>
</dbReference>
<dbReference type="PeptideAtlas" id="L0R526"/>
<proteinExistence type="predicted"/>
<gene>
    <name evidence="2" type="primary">POMZP3</name>
</gene>
<protein>
    <submittedName>
        <fullName evidence="2">Alternative protein POMZP3</fullName>
    </submittedName>
</protein>
<sequence>MGSYLGKPGPPQPAPAPEGQDLRNRPGRRPPARRRAPHRPPRRPIAFTTFTPLSPLLFSDPPGGLPHGIVGLYQIGL</sequence>
<name>L0R526_HUMAN</name>